<feature type="domain" description="Response regulatory" evidence="8">
    <location>
        <begin position="7"/>
        <end position="120"/>
    </location>
</feature>
<comment type="caution">
    <text evidence="10">The sequence shown here is derived from an EMBL/GenBank/DDBJ whole genome shotgun (WGS) entry which is preliminary data.</text>
</comment>
<evidence type="ECO:0000313" key="10">
    <source>
        <dbReference type="EMBL" id="GHI41757.1"/>
    </source>
</evidence>
<dbReference type="PROSITE" id="PS51755">
    <property type="entry name" value="OMPR_PHOB"/>
    <property type="match status" value="1"/>
</dbReference>
<evidence type="ECO:0000256" key="5">
    <source>
        <dbReference type="PROSITE-ProRule" id="PRU00169"/>
    </source>
</evidence>
<dbReference type="Pfam" id="PF00072">
    <property type="entry name" value="Response_reg"/>
    <property type="match status" value="1"/>
</dbReference>
<dbReference type="InterPro" id="IPR001789">
    <property type="entry name" value="Sig_transdc_resp-reg_receiver"/>
</dbReference>
<keyword evidence="4" id="KW-0804">Transcription</keyword>
<dbReference type="Gene3D" id="3.40.50.2300">
    <property type="match status" value="1"/>
</dbReference>
<evidence type="ECO:0000313" key="11">
    <source>
        <dbReference type="Proteomes" id="UP001050808"/>
    </source>
</evidence>
<feature type="compositionally biased region" description="Low complexity" evidence="7">
    <location>
        <begin position="323"/>
        <end position="332"/>
    </location>
</feature>
<dbReference type="Pfam" id="PF00486">
    <property type="entry name" value="Trans_reg_C"/>
    <property type="match status" value="1"/>
</dbReference>
<dbReference type="PROSITE" id="PS50110">
    <property type="entry name" value="RESPONSE_REGULATORY"/>
    <property type="match status" value="1"/>
</dbReference>
<evidence type="ECO:0000259" key="8">
    <source>
        <dbReference type="PROSITE" id="PS50110"/>
    </source>
</evidence>
<proteinExistence type="predicted"/>
<feature type="region of interest" description="Disordered" evidence="7">
    <location>
        <begin position="236"/>
        <end position="353"/>
    </location>
</feature>
<dbReference type="PANTHER" id="PTHR48111:SF4">
    <property type="entry name" value="DNA-BINDING DUAL TRANSCRIPTIONAL REGULATOR OMPR"/>
    <property type="match status" value="1"/>
</dbReference>
<reference evidence="10" key="1">
    <citation type="submission" date="2024-05" db="EMBL/GenBank/DDBJ databases">
        <title>Whole genome shotgun sequence of Streptomyces violascens NBRC 12920.</title>
        <authorList>
            <person name="Komaki H."/>
            <person name="Tamura T."/>
        </authorList>
    </citation>
    <scope>NUCLEOTIDE SEQUENCE</scope>
    <source>
        <strain evidence="10">NBRC 12920</strain>
    </source>
</reference>
<keyword evidence="3 6" id="KW-0238">DNA-binding</keyword>
<feature type="domain" description="OmpR/PhoB-type" evidence="9">
    <location>
        <begin position="131"/>
        <end position="229"/>
    </location>
</feature>
<evidence type="ECO:0000256" key="6">
    <source>
        <dbReference type="PROSITE-ProRule" id="PRU01091"/>
    </source>
</evidence>
<evidence type="ECO:0000256" key="3">
    <source>
        <dbReference type="ARBA" id="ARBA00023125"/>
    </source>
</evidence>
<dbReference type="SMART" id="SM00862">
    <property type="entry name" value="Trans_reg_C"/>
    <property type="match status" value="1"/>
</dbReference>
<name>A0ABQ3QWU8_9ACTN</name>
<sequence length="353" mass="37214">MHCTESRILVVDDDPTVAEVVTGYLERAGHTVDLAADGPSALRAATQRRPDLVVLDLMLPGMDGLEVCRRLRATAPIPVIMLTARGDEDDRILGLEIGADDYVTKPFSPRELVLRVESVLRRARTATARPGPRMSRSGIALDPAARTASKDGSELALTLREFDLLAYLLARPGEAISRERLMHEVWGWEFGDLSTVTVHVRRLRGKIETDPAKPVLIRTVWGVGYRFEAESEGAAEEGSAAAAHGAGVAAHGAEPYGGRPHGAELHGTELHGTELHGAGRQPDGAEPYGAQPHGPGAHGAHPHGPGPHGPGPHGPGPHGPGPHGAQPHGAQPYDAEPRSAGADAVVRRGGDHG</sequence>
<feature type="DNA-binding region" description="OmpR/PhoB-type" evidence="6">
    <location>
        <begin position="131"/>
        <end position="229"/>
    </location>
</feature>
<evidence type="ECO:0000256" key="2">
    <source>
        <dbReference type="ARBA" id="ARBA00023015"/>
    </source>
</evidence>
<feature type="compositionally biased region" description="Pro residues" evidence="7">
    <location>
        <begin position="304"/>
        <end position="320"/>
    </location>
</feature>
<accession>A0ABQ3QWU8</accession>
<protein>
    <submittedName>
        <fullName evidence="10">Uncharacterized protein</fullName>
    </submittedName>
</protein>
<dbReference type="CDD" id="cd00383">
    <property type="entry name" value="trans_reg_C"/>
    <property type="match status" value="1"/>
</dbReference>
<keyword evidence="2" id="KW-0805">Transcription regulation</keyword>
<dbReference type="InterPro" id="IPR036388">
    <property type="entry name" value="WH-like_DNA-bd_sf"/>
</dbReference>
<dbReference type="InterPro" id="IPR001867">
    <property type="entry name" value="OmpR/PhoB-type_DNA-bd"/>
</dbReference>
<gene>
    <name evidence="10" type="ORF">Sviol_61650</name>
</gene>
<dbReference type="Proteomes" id="UP001050808">
    <property type="component" value="Unassembled WGS sequence"/>
</dbReference>
<organism evidence="10 11">
    <name type="scientific">Streptomyces violascens</name>
    <dbReference type="NCBI Taxonomy" id="67381"/>
    <lineage>
        <taxon>Bacteria</taxon>
        <taxon>Bacillati</taxon>
        <taxon>Actinomycetota</taxon>
        <taxon>Actinomycetes</taxon>
        <taxon>Kitasatosporales</taxon>
        <taxon>Streptomycetaceae</taxon>
        <taxon>Streptomyces</taxon>
    </lineage>
</organism>
<evidence type="ECO:0000259" key="9">
    <source>
        <dbReference type="PROSITE" id="PS51755"/>
    </source>
</evidence>
<feature type="modified residue" description="4-aspartylphosphate" evidence="5">
    <location>
        <position position="56"/>
    </location>
</feature>
<dbReference type="SUPFAM" id="SSF52172">
    <property type="entry name" value="CheY-like"/>
    <property type="match status" value="1"/>
</dbReference>
<dbReference type="Gene3D" id="1.10.10.10">
    <property type="entry name" value="Winged helix-like DNA-binding domain superfamily/Winged helix DNA-binding domain"/>
    <property type="match status" value="1"/>
</dbReference>
<keyword evidence="11" id="KW-1185">Reference proteome</keyword>
<dbReference type="InterPro" id="IPR039420">
    <property type="entry name" value="WalR-like"/>
</dbReference>
<dbReference type="Gene3D" id="6.10.250.690">
    <property type="match status" value="1"/>
</dbReference>
<feature type="compositionally biased region" description="Low complexity" evidence="7">
    <location>
        <begin position="236"/>
        <end position="254"/>
    </location>
</feature>
<evidence type="ECO:0000256" key="1">
    <source>
        <dbReference type="ARBA" id="ARBA00022553"/>
    </source>
</evidence>
<keyword evidence="1 5" id="KW-0597">Phosphoprotein</keyword>
<dbReference type="PANTHER" id="PTHR48111">
    <property type="entry name" value="REGULATOR OF RPOS"/>
    <property type="match status" value="1"/>
</dbReference>
<evidence type="ECO:0000256" key="7">
    <source>
        <dbReference type="SAM" id="MobiDB-lite"/>
    </source>
</evidence>
<feature type="compositionally biased region" description="Basic and acidic residues" evidence="7">
    <location>
        <begin position="261"/>
        <end position="274"/>
    </location>
</feature>
<feature type="compositionally biased region" description="Low complexity" evidence="7">
    <location>
        <begin position="289"/>
        <end position="303"/>
    </location>
</feature>
<dbReference type="InterPro" id="IPR011006">
    <property type="entry name" value="CheY-like_superfamily"/>
</dbReference>
<dbReference type="EMBL" id="BNDY01000017">
    <property type="protein sequence ID" value="GHI41757.1"/>
    <property type="molecule type" value="Genomic_DNA"/>
</dbReference>
<evidence type="ECO:0000256" key="4">
    <source>
        <dbReference type="ARBA" id="ARBA00023163"/>
    </source>
</evidence>
<dbReference type="SMART" id="SM00448">
    <property type="entry name" value="REC"/>
    <property type="match status" value="1"/>
</dbReference>